<dbReference type="Gene3D" id="3.90.226.10">
    <property type="entry name" value="2-enoyl-CoA Hydratase, Chain A, domain 1"/>
    <property type="match status" value="1"/>
</dbReference>
<evidence type="ECO:0000313" key="7">
    <source>
        <dbReference type="Proteomes" id="UP000521872"/>
    </source>
</evidence>
<evidence type="ECO:0000256" key="2">
    <source>
        <dbReference type="ARBA" id="ARBA00005254"/>
    </source>
</evidence>
<dbReference type="SUPFAM" id="SSF52096">
    <property type="entry name" value="ClpP/crotonase"/>
    <property type="match status" value="1"/>
</dbReference>
<organism evidence="6 7">
    <name type="scientific">Agrocybe pediades</name>
    <dbReference type="NCBI Taxonomy" id="84607"/>
    <lineage>
        <taxon>Eukaryota</taxon>
        <taxon>Fungi</taxon>
        <taxon>Dikarya</taxon>
        <taxon>Basidiomycota</taxon>
        <taxon>Agaricomycotina</taxon>
        <taxon>Agaricomycetes</taxon>
        <taxon>Agaricomycetidae</taxon>
        <taxon>Agaricales</taxon>
        <taxon>Agaricineae</taxon>
        <taxon>Strophariaceae</taxon>
        <taxon>Agrocybe</taxon>
    </lineage>
</organism>
<keyword evidence="4" id="KW-0443">Lipid metabolism</keyword>
<dbReference type="AlphaFoldDB" id="A0A8H4R227"/>
<dbReference type="GO" id="GO:0051750">
    <property type="term" value="F:delta(3,5)-delta(2,4)-dienoyl-CoA isomerase activity"/>
    <property type="evidence" value="ECO:0007669"/>
    <property type="project" value="TreeGrafter"/>
</dbReference>
<keyword evidence="7" id="KW-1185">Reference proteome</keyword>
<dbReference type="EMBL" id="JAACJL010000015">
    <property type="protein sequence ID" value="KAF4621376.1"/>
    <property type="molecule type" value="Genomic_DNA"/>
</dbReference>
<reference evidence="6 7" key="1">
    <citation type="submission" date="2019-12" db="EMBL/GenBank/DDBJ databases">
        <authorList>
            <person name="Floudas D."/>
            <person name="Bentzer J."/>
            <person name="Ahren D."/>
            <person name="Johansson T."/>
            <person name="Persson P."/>
            <person name="Tunlid A."/>
        </authorList>
    </citation>
    <scope>NUCLEOTIDE SEQUENCE [LARGE SCALE GENOMIC DNA]</scope>
    <source>
        <strain evidence="6 7">CBS 102.39</strain>
    </source>
</reference>
<gene>
    <name evidence="6" type="ORF">D9613_000039</name>
</gene>
<dbReference type="GO" id="GO:0005739">
    <property type="term" value="C:mitochondrion"/>
    <property type="evidence" value="ECO:0007669"/>
    <property type="project" value="TreeGrafter"/>
</dbReference>
<comment type="caution">
    <text evidence="6">The sequence shown here is derived from an EMBL/GenBank/DDBJ whole genome shotgun (WGS) entry which is preliminary data.</text>
</comment>
<dbReference type="InterPro" id="IPR045002">
    <property type="entry name" value="Ech1-like"/>
</dbReference>
<comment type="pathway">
    <text evidence="1">Lipid metabolism; fatty acid beta-oxidation.</text>
</comment>
<dbReference type="CDD" id="cd06558">
    <property type="entry name" value="crotonase-like"/>
    <property type="match status" value="1"/>
</dbReference>
<dbReference type="InterPro" id="IPR001753">
    <property type="entry name" value="Enoyl-CoA_hydra/iso"/>
</dbReference>
<dbReference type="InterPro" id="IPR014748">
    <property type="entry name" value="Enoyl-CoA_hydra_C"/>
</dbReference>
<evidence type="ECO:0000256" key="5">
    <source>
        <dbReference type="ARBA" id="ARBA00023235"/>
    </source>
</evidence>
<dbReference type="PANTHER" id="PTHR43149">
    <property type="entry name" value="ENOYL-COA HYDRATASE"/>
    <property type="match status" value="1"/>
</dbReference>
<evidence type="ECO:0000256" key="3">
    <source>
        <dbReference type="ARBA" id="ARBA00022832"/>
    </source>
</evidence>
<name>A0A8H4R227_9AGAR</name>
<dbReference type="Gene3D" id="1.10.12.10">
    <property type="entry name" value="Lyase 2-enoyl-coa Hydratase, Chain A, domain 2"/>
    <property type="match status" value="1"/>
</dbReference>
<evidence type="ECO:0008006" key="8">
    <source>
        <dbReference type="Google" id="ProtNLM"/>
    </source>
</evidence>
<dbReference type="Proteomes" id="UP000521872">
    <property type="component" value="Unassembled WGS sequence"/>
</dbReference>
<dbReference type="InterPro" id="IPR029045">
    <property type="entry name" value="ClpP/crotonase-like_dom_sf"/>
</dbReference>
<dbReference type="Pfam" id="PF00378">
    <property type="entry name" value="ECH_1"/>
    <property type="match status" value="1"/>
</dbReference>
<dbReference type="PANTHER" id="PTHR43149:SF1">
    <property type="entry name" value="DELTA(3,5)-DELTA(2,4)-DIENOYL-COA ISOMERASE, MITOCHONDRIAL"/>
    <property type="match status" value="1"/>
</dbReference>
<dbReference type="UniPathway" id="UPA00659"/>
<evidence type="ECO:0000313" key="6">
    <source>
        <dbReference type="EMBL" id="KAF4621376.1"/>
    </source>
</evidence>
<dbReference type="FunFam" id="1.10.12.10:FF:000004">
    <property type="entry name" value="Delta3,5-delta2,4-dienoyl-CoA isomerase"/>
    <property type="match status" value="1"/>
</dbReference>
<proteinExistence type="inferred from homology"/>
<accession>A0A8H4R227</accession>
<keyword evidence="5" id="KW-0413">Isomerase</keyword>
<dbReference type="GO" id="GO:0006635">
    <property type="term" value="P:fatty acid beta-oxidation"/>
    <property type="evidence" value="ECO:0007669"/>
    <property type="project" value="UniProtKB-UniPathway"/>
</dbReference>
<sequence length="292" mass="31242">MSQYSSKWIKVSEPAPHVLLVELARAPVNAFNVEFWVAYGKLFDSLVEDGYDVRAVVLTSAFPKFFTAGLDLNDASSLGSSGSDTSVDTARASLATRKLLLAFQQAIGAPERCPFPVIAALHGHVIGLGLDMIGICDIRYAASDAAFAIKEVDIGLAPDIGSLAYLPKITGNQSLMRELTYTARTFSAAEAEKLGLLSKVVPGGREEVVKEALALAKFIASKSPIAVSGSKHLITHARDHSVPENLAYTGAWNAAALMTNDIRDLLTARAQKKQPVFPPLAIQTKLPTHSKL</sequence>
<evidence type="ECO:0000256" key="4">
    <source>
        <dbReference type="ARBA" id="ARBA00023098"/>
    </source>
</evidence>
<keyword evidence="3" id="KW-0276">Fatty acid metabolism</keyword>
<evidence type="ECO:0000256" key="1">
    <source>
        <dbReference type="ARBA" id="ARBA00005005"/>
    </source>
</evidence>
<comment type="similarity">
    <text evidence="2">Belongs to the enoyl-CoA hydratase/isomerase family.</text>
</comment>
<protein>
    <recommendedName>
        <fullName evidence="8">ClpP/crotonase</fullName>
    </recommendedName>
</protein>